<evidence type="ECO:0000313" key="2">
    <source>
        <dbReference type="Proteomes" id="UP000815677"/>
    </source>
</evidence>
<accession>A0ABQ0KVQ4</accession>
<proteinExistence type="predicted"/>
<organism evidence="1 2">
    <name type="scientific">Mycena chlorophos</name>
    <name type="common">Agaric fungus</name>
    <name type="synonym">Agaricus chlorophos</name>
    <dbReference type="NCBI Taxonomy" id="658473"/>
    <lineage>
        <taxon>Eukaryota</taxon>
        <taxon>Fungi</taxon>
        <taxon>Dikarya</taxon>
        <taxon>Basidiomycota</taxon>
        <taxon>Agaricomycotina</taxon>
        <taxon>Agaricomycetes</taxon>
        <taxon>Agaricomycetidae</taxon>
        <taxon>Agaricales</taxon>
        <taxon>Marasmiineae</taxon>
        <taxon>Mycenaceae</taxon>
        <taxon>Mycena</taxon>
    </lineage>
</organism>
<evidence type="ECO:0000313" key="1">
    <source>
        <dbReference type="EMBL" id="GAT42843.1"/>
    </source>
</evidence>
<sequence length="432" mass="48540">MWCDPDVTPHGATPTRPPLTWISSSTASTPLMTSAPAVWPRLSGLPLTATGSHRSIFEAYTRFTTQPRLALYVKDLFIVLHHKGIRATPPEYTRAVLDFLTRLHRVRLVNALQTGPEWHLLSPESSSAVMHWVQALADRAIFLQSFELECLVRIPKSLVHDVLYIADSVTFFGSSVDERGPAVPRRTRERQLRIDTEGTGSYVYRSLYQKEFLPYLQLLTNMTLCFEERAGFYAARQLLYVCRMNVKHLEVVCTRASDSIFVVVFLRSHTKGEPQKSYPDQAKVTELNMPINPGLPVASHLTLTIELPRAGSPPPFPKDNNLTWFTSVLIARVLETCTKAKIVVIPVDVYPDCFRLTGHTFSFIPVTLVPLGTLDAKFAAHEMLERVLWHVSIRPGSVPTLPGMDQLEVFTAALERAMPKILEKGLLKVEAD</sequence>
<dbReference type="Proteomes" id="UP000815677">
    <property type="component" value="Unassembled WGS sequence"/>
</dbReference>
<keyword evidence="2" id="KW-1185">Reference proteome</keyword>
<name>A0ABQ0KVQ4_MYCCL</name>
<reference evidence="1" key="1">
    <citation type="submission" date="2014-09" db="EMBL/GenBank/DDBJ databases">
        <title>Genome sequence of the luminous mushroom Mycena chlorophos for searching fungal bioluminescence genes.</title>
        <authorList>
            <person name="Tanaka Y."/>
            <person name="Kasuga D."/>
            <person name="Oba Y."/>
            <person name="Hase S."/>
            <person name="Sato K."/>
            <person name="Oba Y."/>
            <person name="Sakakibara Y."/>
        </authorList>
    </citation>
    <scope>NUCLEOTIDE SEQUENCE</scope>
</reference>
<gene>
    <name evidence="1" type="ORF">MCHLO_00540</name>
</gene>
<protein>
    <submittedName>
        <fullName evidence="1">Uncharacterized protein</fullName>
    </submittedName>
</protein>
<dbReference type="EMBL" id="DF838332">
    <property type="protein sequence ID" value="GAT42843.1"/>
    <property type="molecule type" value="Genomic_DNA"/>
</dbReference>